<gene>
    <name evidence="1" type="ORF">ACFQ3T_18435</name>
</gene>
<dbReference type="InterPro" id="IPR011990">
    <property type="entry name" value="TPR-like_helical_dom_sf"/>
</dbReference>
<evidence type="ECO:0000313" key="2">
    <source>
        <dbReference type="Proteomes" id="UP001597168"/>
    </source>
</evidence>
<evidence type="ECO:0000313" key="1">
    <source>
        <dbReference type="EMBL" id="MFD1149114.1"/>
    </source>
</evidence>
<sequence>MRESPAAWQELRYEQATDADGDACDGNAVRRAKVLWALQYDHRPEDLPLVRWLAGQEARCRSEAPFQGLTEEVELAGFLLAEHRRVEDVWLHAAMKQANFDTLAGYDIEHLFAAGVRATVDFVRDSGHADRDGVLDLLVDDEGRPRVSEEGLAEWTRGRRARFPADPAVEDPLTLVERALLAGDRELARRELDRWAAGRPRDRATLGQLRWVFADLGEFAEAARAQRESVVFAGNAWDSALAWLDLAGLERRAGDHHAAREALRECRQVLDEVPRWSEVGLGRMYLEELSLVTGSAEGGAETAFTGADDGAGDP</sequence>
<organism evidence="1 2">
    <name type="scientific">Saccharothrix hoggarensis</name>
    <dbReference type="NCBI Taxonomy" id="913853"/>
    <lineage>
        <taxon>Bacteria</taxon>
        <taxon>Bacillati</taxon>
        <taxon>Actinomycetota</taxon>
        <taxon>Actinomycetes</taxon>
        <taxon>Pseudonocardiales</taxon>
        <taxon>Pseudonocardiaceae</taxon>
        <taxon>Saccharothrix</taxon>
    </lineage>
</organism>
<dbReference type="SUPFAM" id="SSF48452">
    <property type="entry name" value="TPR-like"/>
    <property type="match status" value="1"/>
</dbReference>
<dbReference type="Proteomes" id="UP001597168">
    <property type="component" value="Unassembled WGS sequence"/>
</dbReference>
<keyword evidence="2" id="KW-1185">Reference proteome</keyword>
<comment type="caution">
    <text evidence="1">The sequence shown here is derived from an EMBL/GenBank/DDBJ whole genome shotgun (WGS) entry which is preliminary data.</text>
</comment>
<protein>
    <submittedName>
        <fullName evidence="1">Tol-pal system YbgF family protein</fullName>
    </submittedName>
</protein>
<accession>A0ABW3QWQ9</accession>
<dbReference type="Gene3D" id="1.25.40.10">
    <property type="entry name" value="Tetratricopeptide repeat domain"/>
    <property type="match status" value="1"/>
</dbReference>
<proteinExistence type="predicted"/>
<reference evidence="2" key="1">
    <citation type="journal article" date="2019" name="Int. J. Syst. Evol. Microbiol.">
        <title>The Global Catalogue of Microorganisms (GCM) 10K type strain sequencing project: providing services to taxonomists for standard genome sequencing and annotation.</title>
        <authorList>
            <consortium name="The Broad Institute Genomics Platform"/>
            <consortium name="The Broad Institute Genome Sequencing Center for Infectious Disease"/>
            <person name="Wu L."/>
            <person name="Ma J."/>
        </authorList>
    </citation>
    <scope>NUCLEOTIDE SEQUENCE [LARGE SCALE GENOMIC DNA]</scope>
    <source>
        <strain evidence="2">CCUG 60214</strain>
    </source>
</reference>
<dbReference type="EMBL" id="JBHTLK010000091">
    <property type="protein sequence ID" value="MFD1149114.1"/>
    <property type="molecule type" value="Genomic_DNA"/>
</dbReference>
<dbReference type="RefSeq" id="WP_380724527.1">
    <property type="nucleotide sequence ID" value="NZ_JBHTLK010000091.1"/>
</dbReference>
<name>A0ABW3QWQ9_9PSEU</name>